<accession>A0A7X1YAT4</accession>
<name>A0A7X1YAT4_9PSED</name>
<dbReference type="Proteomes" id="UP000470186">
    <property type="component" value="Unassembled WGS sequence"/>
</dbReference>
<comment type="caution">
    <text evidence="1">The sequence shown here is derived from an EMBL/GenBank/DDBJ whole genome shotgun (WGS) entry which is preliminary data.</text>
</comment>
<organism evidence="1 2">
    <name type="scientific">Pseudomonas helleri</name>
    <dbReference type="NCBI Taxonomy" id="1608996"/>
    <lineage>
        <taxon>Bacteria</taxon>
        <taxon>Pseudomonadati</taxon>
        <taxon>Pseudomonadota</taxon>
        <taxon>Gammaproteobacteria</taxon>
        <taxon>Pseudomonadales</taxon>
        <taxon>Pseudomonadaceae</taxon>
        <taxon>Pseudomonas</taxon>
    </lineage>
</organism>
<proteinExistence type="predicted"/>
<sequence>MESITEARSLSGLWDDNRGKTMATEYADLEPEDQEIVSNALDRAIATFQDVGLPVESLDHDALLTALVDLFMQASH</sequence>
<evidence type="ECO:0000313" key="2">
    <source>
        <dbReference type="Proteomes" id="UP000470186"/>
    </source>
</evidence>
<keyword evidence="2" id="KW-1185">Reference proteome</keyword>
<gene>
    <name evidence="1" type="ORF">GHO30_20480</name>
</gene>
<reference evidence="1 2" key="1">
    <citation type="submission" date="2019-10" db="EMBL/GenBank/DDBJ databases">
        <title>Evaluation of single-gene subtyping targets for Pseudomonas.</title>
        <authorList>
            <person name="Reichler S.J."/>
            <person name="Orsi R.H."/>
            <person name="Wiedmann M."/>
            <person name="Martin N.H."/>
            <person name="Murphy S.I."/>
        </authorList>
    </citation>
    <scope>NUCLEOTIDE SEQUENCE [LARGE SCALE GENOMIC DNA]</scope>
    <source>
        <strain evidence="1 2">FSL R10-2107</strain>
    </source>
</reference>
<dbReference type="EMBL" id="WIVX01000124">
    <property type="protein sequence ID" value="MQU33729.1"/>
    <property type="molecule type" value="Genomic_DNA"/>
</dbReference>
<dbReference type="RefSeq" id="WP_153351588.1">
    <property type="nucleotide sequence ID" value="NZ_JAZHWN010000112.1"/>
</dbReference>
<evidence type="ECO:0000313" key="1">
    <source>
        <dbReference type="EMBL" id="MQU33729.1"/>
    </source>
</evidence>
<protein>
    <submittedName>
        <fullName evidence="1">Uncharacterized protein</fullName>
    </submittedName>
</protein>
<dbReference type="AlphaFoldDB" id="A0A7X1YAT4"/>